<dbReference type="CDD" id="cd05305">
    <property type="entry name" value="L-AlaDH"/>
    <property type="match status" value="1"/>
</dbReference>
<reference evidence="8" key="1">
    <citation type="journal article" date="2019" name="Int. J. Syst. Evol. Microbiol.">
        <title>The Global Catalogue of Microorganisms (GCM) 10K type strain sequencing project: providing services to taxonomists for standard genome sequencing and annotation.</title>
        <authorList>
            <consortium name="The Broad Institute Genomics Platform"/>
            <consortium name="The Broad Institute Genome Sequencing Center for Infectious Disease"/>
            <person name="Wu L."/>
            <person name="Ma J."/>
        </authorList>
    </citation>
    <scope>NUCLEOTIDE SEQUENCE [LARGE SCALE GENOMIC DNA]</scope>
    <source>
        <strain evidence="8">CCUG 60022</strain>
    </source>
</reference>
<accession>A0ABW2Z689</accession>
<protein>
    <recommendedName>
        <fullName evidence="2">alanine dehydrogenase</fullName>
        <ecNumber evidence="2">1.4.1.1</ecNumber>
    </recommendedName>
</protein>
<proteinExistence type="inferred from homology"/>
<dbReference type="SUPFAM" id="SSF52283">
    <property type="entry name" value="Formate/glycerate dehydrogenase catalytic domain-like"/>
    <property type="match status" value="1"/>
</dbReference>
<dbReference type="InterPro" id="IPR007698">
    <property type="entry name" value="AlaDH/PNT_NAD(H)-bd"/>
</dbReference>
<evidence type="ECO:0000313" key="7">
    <source>
        <dbReference type="EMBL" id="MFD0762163.1"/>
    </source>
</evidence>
<keyword evidence="3" id="KW-0560">Oxidoreductase</keyword>
<dbReference type="SMART" id="SM01002">
    <property type="entry name" value="AlaDh_PNT_C"/>
    <property type="match status" value="1"/>
</dbReference>
<name>A0ABW2Z689_9FLAO</name>
<dbReference type="PROSITE" id="PS00837">
    <property type="entry name" value="ALADH_PNT_2"/>
    <property type="match status" value="1"/>
</dbReference>
<dbReference type="EMBL" id="JBHTIC010000008">
    <property type="protein sequence ID" value="MFD0762163.1"/>
    <property type="molecule type" value="Genomic_DNA"/>
</dbReference>
<feature type="domain" description="Alanine dehydrogenase/pyridine nucleotide transhydrogenase N-terminal" evidence="6">
    <location>
        <begin position="33"/>
        <end position="166"/>
    </location>
</feature>
<dbReference type="PANTHER" id="PTHR42795">
    <property type="entry name" value="ALANINE DEHYDROGENASE"/>
    <property type="match status" value="1"/>
</dbReference>
<dbReference type="PANTHER" id="PTHR42795:SF1">
    <property type="entry name" value="ALANINE DEHYDROGENASE"/>
    <property type="match status" value="1"/>
</dbReference>
<dbReference type="Proteomes" id="UP001597032">
    <property type="component" value="Unassembled WGS sequence"/>
</dbReference>
<keyword evidence="4" id="KW-0520">NAD</keyword>
<evidence type="ECO:0000256" key="2">
    <source>
        <dbReference type="ARBA" id="ARBA00012897"/>
    </source>
</evidence>
<feature type="domain" description="Alanine dehydrogenase/pyridine nucleotide transhydrogenase NAD(H)-binding" evidence="5">
    <location>
        <begin position="179"/>
        <end position="326"/>
    </location>
</feature>
<dbReference type="RefSeq" id="WP_298262489.1">
    <property type="nucleotide sequence ID" value="NZ_JBHTIC010000008.1"/>
</dbReference>
<evidence type="ECO:0000313" key="8">
    <source>
        <dbReference type="Proteomes" id="UP001597032"/>
    </source>
</evidence>
<evidence type="ECO:0000259" key="6">
    <source>
        <dbReference type="SMART" id="SM01003"/>
    </source>
</evidence>
<dbReference type="InterPro" id="IPR008143">
    <property type="entry name" value="Ala_DH/PNT_CS2"/>
</dbReference>
<dbReference type="Gene3D" id="3.40.50.720">
    <property type="entry name" value="NAD(P)-binding Rossmann-like Domain"/>
    <property type="match status" value="2"/>
</dbReference>
<evidence type="ECO:0000256" key="3">
    <source>
        <dbReference type="ARBA" id="ARBA00023002"/>
    </source>
</evidence>
<dbReference type="Pfam" id="PF01262">
    <property type="entry name" value="AlaDh_PNT_C"/>
    <property type="match status" value="1"/>
</dbReference>
<dbReference type="InterPro" id="IPR008141">
    <property type="entry name" value="Ala_DH"/>
</dbReference>
<dbReference type="SMART" id="SM01003">
    <property type="entry name" value="AlaDh_PNT_N"/>
    <property type="match status" value="1"/>
</dbReference>
<comment type="similarity">
    <text evidence="1">Belongs to the AlaDH/PNT family.</text>
</comment>
<keyword evidence="8" id="KW-1185">Reference proteome</keyword>
<evidence type="ECO:0000259" key="5">
    <source>
        <dbReference type="SMART" id="SM01002"/>
    </source>
</evidence>
<dbReference type="InterPro" id="IPR007886">
    <property type="entry name" value="AlaDH/PNT_N"/>
</dbReference>
<dbReference type="Pfam" id="PF05222">
    <property type="entry name" value="AlaDh_PNT_N"/>
    <property type="match status" value="1"/>
</dbReference>
<dbReference type="InterPro" id="IPR036291">
    <property type="entry name" value="NAD(P)-bd_dom_sf"/>
</dbReference>
<sequence length="401" mass="43835">MSKKASSPFSQQELIPQEETLEVVKQKGKLMIGIPKETHYQEKRVCLTPDAVAALTAQGHKFIIESGAGDGANFSDKDYSEAGAKVSYDTKDAFGCHIILKVEPPSLEEIKLINPQSVLFSALQLKTQTKKYFEALASKRITAVAFDYIRDEHGVYSVVKSLSEIAGTASILIAAEMISKDKEGFGGLLLGNISGVPPTEVVILGAGTVAEFAARSAIGLGANVKIFDNSLTKLRSLQHNLGRPIYTSTIQPKTLQKALMRCDIAIGAVRGVSRSPVLVTEEMVQQMKSGAVIVDVSIDRGGCFETSEVTTHKNPTIDKYGVIHYCVPNIPSRYSRTASVSISNIFTPYLLNIAEDGGFENAVRFDKSLQKGMYFYHGILTNRTVADWFNLPYRDINLLFL</sequence>
<comment type="caution">
    <text evidence="7">The sequence shown here is derived from an EMBL/GenBank/DDBJ whole genome shotgun (WGS) entry which is preliminary data.</text>
</comment>
<organism evidence="7 8">
    <name type="scientific">Lutibacter aestuarii</name>
    <dbReference type="NCBI Taxonomy" id="861111"/>
    <lineage>
        <taxon>Bacteria</taxon>
        <taxon>Pseudomonadati</taxon>
        <taxon>Bacteroidota</taxon>
        <taxon>Flavobacteriia</taxon>
        <taxon>Flavobacteriales</taxon>
        <taxon>Flavobacteriaceae</taxon>
        <taxon>Lutibacter</taxon>
    </lineage>
</organism>
<gene>
    <name evidence="7" type="ORF">ACFQZW_08720</name>
</gene>
<evidence type="ECO:0000256" key="1">
    <source>
        <dbReference type="ARBA" id="ARBA00005689"/>
    </source>
</evidence>
<dbReference type="SUPFAM" id="SSF51735">
    <property type="entry name" value="NAD(P)-binding Rossmann-fold domains"/>
    <property type="match status" value="1"/>
</dbReference>
<dbReference type="EC" id="1.4.1.1" evidence="2"/>
<evidence type="ECO:0000256" key="4">
    <source>
        <dbReference type="ARBA" id="ARBA00023027"/>
    </source>
</evidence>